<evidence type="ECO:0000256" key="7">
    <source>
        <dbReference type="ARBA" id="ARBA00022989"/>
    </source>
</evidence>
<dbReference type="InterPro" id="IPR042094">
    <property type="entry name" value="T2SS_GspF_sf"/>
</dbReference>
<dbReference type="GO" id="GO:0005886">
    <property type="term" value="C:plasma membrane"/>
    <property type="evidence" value="ECO:0007669"/>
    <property type="project" value="UniProtKB-SubCell"/>
</dbReference>
<proteinExistence type="inferred from homology"/>
<dbReference type="InterPro" id="IPR001992">
    <property type="entry name" value="T2SS_GspF/T4SS_PilC_CS"/>
</dbReference>
<comment type="subcellular location">
    <subcellularLocation>
        <location evidence="1">Cell inner membrane</location>
        <topology evidence="1">Multi-pass membrane protein</topology>
    </subcellularLocation>
    <subcellularLocation>
        <location evidence="9">Cell membrane</location>
        <topology evidence="9">Multi-pass membrane protein</topology>
    </subcellularLocation>
</comment>
<name>A0A4V6Q2Z7_9CLOT</name>
<dbReference type="EMBL" id="SOAZ01000005">
    <property type="protein sequence ID" value="TDT61969.1"/>
    <property type="molecule type" value="Genomic_DNA"/>
</dbReference>
<evidence type="ECO:0000256" key="9">
    <source>
        <dbReference type="RuleBase" id="RU003923"/>
    </source>
</evidence>
<keyword evidence="4" id="KW-1003">Cell membrane</keyword>
<dbReference type="PRINTS" id="PR00812">
    <property type="entry name" value="BCTERIALGSPF"/>
</dbReference>
<feature type="transmembrane region" description="Helical" evidence="10">
    <location>
        <begin position="221"/>
        <end position="239"/>
    </location>
</feature>
<feature type="transmembrane region" description="Helical" evidence="10">
    <location>
        <begin position="166"/>
        <end position="188"/>
    </location>
</feature>
<feature type="domain" description="Type II secretion system protein GspF" evidence="11">
    <location>
        <begin position="270"/>
        <end position="392"/>
    </location>
</feature>
<keyword evidence="3 9" id="KW-0813">Transport</keyword>
<evidence type="ECO:0000259" key="11">
    <source>
        <dbReference type="Pfam" id="PF00482"/>
    </source>
</evidence>
<reference evidence="12 13" key="1">
    <citation type="submission" date="2019-03" db="EMBL/GenBank/DDBJ databases">
        <title>Genomic Encyclopedia of Type Strains, Phase IV (KMG-IV): sequencing the most valuable type-strain genomes for metagenomic binning, comparative biology and taxonomic classification.</title>
        <authorList>
            <person name="Goeker M."/>
        </authorList>
    </citation>
    <scope>NUCLEOTIDE SEQUENCE [LARGE SCALE GENOMIC DNA]</scope>
    <source>
        <strain evidence="12 13">DSM 24455</strain>
    </source>
</reference>
<evidence type="ECO:0000256" key="8">
    <source>
        <dbReference type="ARBA" id="ARBA00023136"/>
    </source>
</evidence>
<dbReference type="InterPro" id="IPR018076">
    <property type="entry name" value="T2SS_GspF_dom"/>
</dbReference>
<dbReference type="RefSeq" id="WP_133627598.1">
    <property type="nucleotide sequence ID" value="NZ_SOAZ01000005.1"/>
</dbReference>
<evidence type="ECO:0000256" key="6">
    <source>
        <dbReference type="ARBA" id="ARBA00022692"/>
    </source>
</evidence>
<feature type="transmembrane region" description="Helical" evidence="10">
    <location>
        <begin position="373"/>
        <end position="394"/>
    </location>
</feature>
<organism evidence="12 13">
    <name type="scientific">Fonticella tunisiensis</name>
    <dbReference type="NCBI Taxonomy" id="1096341"/>
    <lineage>
        <taxon>Bacteria</taxon>
        <taxon>Bacillati</taxon>
        <taxon>Bacillota</taxon>
        <taxon>Clostridia</taxon>
        <taxon>Eubacteriales</taxon>
        <taxon>Clostridiaceae</taxon>
        <taxon>Fonticella</taxon>
    </lineage>
</organism>
<dbReference type="Proteomes" id="UP000295325">
    <property type="component" value="Unassembled WGS sequence"/>
</dbReference>
<dbReference type="OrthoDB" id="9805682at2"/>
<dbReference type="InterPro" id="IPR003004">
    <property type="entry name" value="GspF/PilC"/>
</dbReference>
<gene>
    <name evidence="12" type="ORF">EDD71_105149</name>
</gene>
<protein>
    <submittedName>
        <fullName evidence="12">Type IV pilus assembly protein PilC</fullName>
    </submittedName>
</protein>
<dbReference type="GO" id="GO:0009306">
    <property type="term" value="P:protein secretion"/>
    <property type="evidence" value="ECO:0007669"/>
    <property type="project" value="InterPro"/>
</dbReference>
<sequence length="401" mass="44615">MPVFEYEAKTLQGTTVRGKTEAVDEAAVTNYLRSNSYYPVRIKQYRESMNISLGEYKKVGLKDISIFCRQFSVIIASGISILRALEIVREQTENKKLKKILTTVFDDVQKGKGLSDAMGMHREFPEMLVNMVQVGEASGTLDRVMERMAVYYEKEYRLNQKIKQALTYPATVSIFALIVVIILVVKVLPTFVNMIGQFGGGELPLPTRIVMGLSSALQNNGLLITVLMAGIIMLTRIYLKSREGRNALDKFRLNAPLMGKIYKKIITARFARTFGNLMGSGLPILESISICSKVVGNSIIEKMLNDVREDLKKGTGLGDALSVRGIFPMMLTQMIKIGEESGTLDSILEKTAEFYDGEIESVTAQLTTMIEPVIIITLASVVGFIILSIILPIFQMYQMIG</sequence>
<dbReference type="FunFam" id="1.20.81.30:FF:000001">
    <property type="entry name" value="Type II secretion system protein F"/>
    <property type="match status" value="2"/>
</dbReference>
<dbReference type="PANTHER" id="PTHR30012:SF0">
    <property type="entry name" value="TYPE II SECRETION SYSTEM PROTEIN F-RELATED"/>
    <property type="match status" value="1"/>
</dbReference>
<dbReference type="Gene3D" id="1.20.81.30">
    <property type="entry name" value="Type II secretion system (T2SS), domain F"/>
    <property type="match status" value="2"/>
</dbReference>
<comment type="similarity">
    <text evidence="2 9">Belongs to the GSP F family.</text>
</comment>
<evidence type="ECO:0000256" key="2">
    <source>
        <dbReference type="ARBA" id="ARBA00005745"/>
    </source>
</evidence>
<keyword evidence="6 9" id="KW-0812">Transmembrane</keyword>
<evidence type="ECO:0000256" key="10">
    <source>
        <dbReference type="SAM" id="Phobius"/>
    </source>
</evidence>
<comment type="caution">
    <text evidence="12">The sequence shown here is derived from an EMBL/GenBank/DDBJ whole genome shotgun (WGS) entry which is preliminary data.</text>
</comment>
<evidence type="ECO:0000313" key="13">
    <source>
        <dbReference type="Proteomes" id="UP000295325"/>
    </source>
</evidence>
<dbReference type="PANTHER" id="PTHR30012">
    <property type="entry name" value="GENERAL SECRETION PATHWAY PROTEIN"/>
    <property type="match status" value="1"/>
</dbReference>
<evidence type="ECO:0000256" key="5">
    <source>
        <dbReference type="ARBA" id="ARBA00022519"/>
    </source>
</evidence>
<evidence type="ECO:0000313" key="12">
    <source>
        <dbReference type="EMBL" id="TDT61969.1"/>
    </source>
</evidence>
<keyword evidence="7 10" id="KW-1133">Transmembrane helix</keyword>
<keyword evidence="5" id="KW-0997">Cell inner membrane</keyword>
<evidence type="ECO:0000256" key="4">
    <source>
        <dbReference type="ARBA" id="ARBA00022475"/>
    </source>
</evidence>
<dbReference type="Pfam" id="PF00482">
    <property type="entry name" value="T2SSF"/>
    <property type="match status" value="2"/>
</dbReference>
<accession>A0A4V6Q2Z7</accession>
<keyword evidence="13" id="KW-1185">Reference proteome</keyword>
<dbReference type="AlphaFoldDB" id="A0A4V6Q2Z7"/>
<evidence type="ECO:0000256" key="3">
    <source>
        <dbReference type="ARBA" id="ARBA00022448"/>
    </source>
</evidence>
<dbReference type="PROSITE" id="PS00874">
    <property type="entry name" value="T2SP_F"/>
    <property type="match status" value="1"/>
</dbReference>
<evidence type="ECO:0000256" key="1">
    <source>
        <dbReference type="ARBA" id="ARBA00004429"/>
    </source>
</evidence>
<feature type="domain" description="Type II secretion system protein GspF" evidence="11">
    <location>
        <begin position="67"/>
        <end position="189"/>
    </location>
</feature>
<keyword evidence="8 10" id="KW-0472">Membrane</keyword>